<dbReference type="AlphaFoldDB" id="S9PZK5"/>
<dbReference type="OrthoDB" id="5330412at2759"/>
<dbReference type="Proteomes" id="UP000016088">
    <property type="component" value="Unassembled WGS sequence"/>
</dbReference>
<name>S9PZK5_SCHOY</name>
<evidence type="ECO:0000313" key="2">
    <source>
        <dbReference type="EMBL" id="EPX72888.1"/>
    </source>
</evidence>
<feature type="chain" id="PRO_5005711462" evidence="1">
    <location>
        <begin position="21"/>
        <end position="161"/>
    </location>
</feature>
<evidence type="ECO:0000256" key="1">
    <source>
        <dbReference type="SAM" id="SignalP"/>
    </source>
</evidence>
<dbReference type="HOGENOM" id="CLU_103459_0_0_1"/>
<keyword evidence="3" id="KW-1185">Reference proteome</keyword>
<evidence type="ECO:0000313" key="3">
    <source>
        <dbReference type="Proteomes" id="UP000016088"/>
    </source>
</evidence>
<reference evidence="2 3" key="1">
    <citation type="journal article" date="2011" name="Science">
        <title>Comparative functional genomics of the fission yeasts.</title>
        <authorList>
            <person name="Rhind N."/>
            <person name="Chen Z."/>
            <person name="Yassour M."/>
            <person name="Thompson D.A."/>
            <person name="Haas B.J."/>
            <person name="Habib N."/>
            <person name="Wapinski I."/>
            <person name="Roy S."/>
            <person name="Lin M.F."/>
            <person name="Heiman D.I."/>
            <person name="Young S.K."/>
            <person name="Furuya K."/>
            <person name="Guo Y."/>
            <person name="Pidoux A."/>
            <person name="Chen H.M."/>
            <person name="Robbertse B."/>
            <person name="Goldberg J.M."/>
            <person name="Aoki K."/>
            <person name="Bayne E.H."/>
            <person name="Berlin A.M."/>
            <person name="Desjardins C.A."/>
            <person name="Dobbs E."/>
            <person name="Dukaj L."/>
            <person name="Fan L."/>
            <person name="FitzGerald M.G."/>
            <person name="French C."/>
            <person name="Gujja S."/>
            <person name="Hansen K."/>
            <person name="Keifenheim D."/>
            <person name="Levin J.Z."/>
            <person name="Mosher R.A."/>
            <person name="Mueller C.A."/>
            <person name="Pfiffner J."/>
            <person name="Priest M."/>
            <person name="Russ C."/>
            <person name="Smialowska A."/>
            <person name="Swoboda P."/>
            <person name="Sykes S.M."/>
            <person name="Vaughn M."/>
            <person name="Vengrova S."/>
            <person name="Yoder R."/>
            <person name="Zeng Q."/>
            <person name="Allshire R."/>
            <person name="Baulcombe D."/>
            <person name="Birren B.W."/>
            <person name="Brown W."/>
            <person name="Ekwall K."/>
            <person name="Kellis M."/>
            <person name="Leatherwood J."/>
            <person name="Levin H."/>
            <person name="Margalit H."/>
            <person name="Martienssen R."/>
            <person name="Nieduszynski C.A."/>
            <person name="Spatafora J.W."/>
            <person name="Friedman N."/>
            <person name="Dalgaard J.Z."/>
            <person name="Baumann P."/>
            <person name="Niki H."/>
            <person name="Regev A."/>
            <person name="Nusbaum C."/>
        </authorList>
    </citation>
    <scope>NUCLEOTIDE SEQUENCE [LARGE SCALE GENOMIC DNA]</scope>
    <source>
        <strain evidence="3">yFS286</strain>
    </source>
</reference>
<gene>
    <name evidence="2" type="ORF">SOCG_00650</name>
</gene>
<organism evidence="2 3">
    <name type="scientific">Schizosaccharomyces octosporus (strain yFS286)</name>
    <name type="common">Fission yeast</name>
    <name type="synonym">Octosporomyces octosporus</name>
    <dbReference type="NCBI Taxonomy" id="483514"/>
    <lineage>
        <taxon>Eukaryota</taxon>
        <taxon>Fungi</taxon>
        <taxon>Dikarya</taxon>
        <taxon>Ascomycota</taxon>
        <taxon>Taphrinomycotina</taxon>
        <taxon>Schizosaccharomycetes</taxon>
        <taxon>Schizosaccharomycetales</taxon>
        <taxon>Schizosaccharomycetaceae</taxon>
        <taxon>Schizosaccharomyces</taxon>
    </lineage>
</organism>
<protein>
    <submittedName>
        <fullName evidence="2">But2 family protein</fullName>
    </submittedName>
</protein>
<dbReference type="VEuPathDB" id="FungiDB:SOCG_00650"/>
<accession>S9PZK5</accession>
<dbReference type="PANTHER" id="PTHR39613">
    <property type="entry name" value="ANCHORED CELL WALL PROTEIN, PUTATIVE (AFU_ORTHOLOGUE AFUA_4G08960)-RELATED"/>
    <property type="match status" value="1"/>
</dbReference>
<dbReference type="PANTHER" id="PTHR39613:SF1">
    <property type="entry name" value="ANCHORED CELL WALL PROTEIN, PUTATIVE (AFU_ORTHOLOGUE AFUA_4G08960)-RELATED"/>
    <property type="match status" value="1"/>
</dbReference>
<sequence>MKFSLSSVFLTLLGASYTLATPITKQAMSPEQNFGILTLHSGNINVHQREFYVGQSGHVFLSQYDNADGAAKFHMKNNQLYHNNDLASIEQGGALVFKSSGPAVTGFDANAPTNIGYQLQLNGSTPVACPVPSDQQIFQVYYGQVQNGTSCVGIDTIAIAY</sequence>
<proteinExistence type="predicted"/>
<feature type="signal peptide" evidence="1">
    <location>
        <begin position="1"/>
        <end position="20"/>
    </location>
</feature>
<keyword evidence="1" id="KW-0732">Signal</keyword>
<dbReference type="OMA" id="LYHNNDL"/>
<dbReference type="RefSeq" id="XP_013018524.1">
    <property type="nucleotide sequence ID" value="XM_013163070.1"/>
</dbReference>
<dbReference type="EMBL" id="KE503207">
    <property type="protein sequence ID" value="EPX72888.1"/>
    <property type="molecule type" value="Genomic_DNA"/>
</dbReference>
<dbReference type="GeneID" id="25029634"/>